<protein>
    <submittedName>
        <fullName evidence="7">GHMP kinase</fullName>
    </submittedName>
</protein>
<dbReference type="InterPro" id="IPR014721">
    <property type="entry name" value="Ribsml_uS5_D2-typ_fold_subgr"/>
</dbReference>
<sequence>MHGGAGYGEAIGHHGELVQGLFEDDGARLRRALVSLPCRQLKSRATFTPNNSDCVSVVPGHREKARRAAELALRAFGPPATGGELALDSNIPIGRGMGSSTADVLASILAVLDWLGIDAVSTDVMRLAVSAETACDSTFFKDQAVLFAHRDGVVLESFRRPLPPFDFVSIDTTPDVTVDTLDFAPARYDPLEIETFRPLRSLLRTAINNADARMVGRVATASARLNERFLPKPRLDEIETIGARFGAVGVQVAHSGTVVGLMFDATVEQASANVGRAADALRRSGFEPAIFHH</sequence>
<gene>
    <name evidence="7" type="ORF">QV13_07590</name>
</gene>
<dbReference type="GO" id="GO:0005524">
    <property type="term" value="F:ATP binding"/>
    <property type="evidence" value="ECO:0007669"/>
    <property type="project" value="UniProtKB-KW"/>
</dbReference>
<comment type="caution">
    <text evidence="7">The sequence shown here is derived from an EMBL/GenBank/DDBJ whole genome shotgun (WGS) entry which is preliminary data.</text>
</comment>
<evidence type="ECO:0000256" key="4">
    <source>
        <dbReference type="ARBA" id="ARBA00022840"/>
    </source>
</evidence>
<evidence type="ECO:0000259" key="5">
    <source>
        <dbReference type="Pfam" id="PF00288"/>
    </source>
</evidence>
<evidence type="ECO:0000313" key="7">
    <source>
        <dbReference type="EMBL" id="OCX21507.1"/>
    </source>
</evidence>
<feature type="domain" description="GHMP kinase N-terminal" evidence="5">
    <location>
        <begin position="65"/>
        <end position="133"/>
    </location>
</feature>
<dbReference type="Pfam" id="PF00288">
    <property type="entry name" value="GHMP_kinases_N"/>
    <property type="match status" value="1"/>
</dbReference>
<dbReference type="InterPro" id="IPR020568">
    <property type="entry name" value="Ribosomal_Su5_D2-typ_SF"/>
</dbReference>
<evidence type="ECO:0000256" key="3">
    <source>
        <dbReference type="ARBA" id="ARBA00022777"/>
    </source>
</evidence>
<dbReference type="PANTHER" id="PTHR43527:SF1">
    <property type="entry name" value="L-THREONINE KINASE"/>
    <property type="match status" value="1"/>
</dbReference>
<evidence type="ECO:0000259" key="6">
    <source>
        <dbReference type="Pfam" id="PF08544"/>
    </source>
</evidence>
<dbReference type="EMBL" id="MDEO01000028">
    <property type="protein sequence ID" value="OCX21507.1"/>
    <property type="molecule type" value="Genomic_DNA"/>
</dbReference>
<feature type="domain" description="GHMP kinase C-terminal" evidence="6">
    <location>
        <begin position="204"/>
        <end position="276"/>
    </location>
</feature>
<name>A0A1C2E3B5_9HYPH</name>
<dbReference type="OrthoDB" id="7298003at2"/>
<dbReference type="InterPro" id="IPR006204">
    <property type="entry name" value="GHMP_kinase_N_dom"/>
</dbReference>
<keyword evidence="4" id="KW-0067">ATP-binding</keyword>
<dbReference type="STRING" id="1566387.QV13_07590"/>
<dbReference type="AlphaFoldDB" id="A0A1C2E3B5"/>
<keyword evidence="3 7" id="KW-0418">Kinase</keyword>
<dbReference type="PANTHER" id="PTHR43527">
    <property type="entry name" value="4-DIPHOSPHOCYTIDYL-2-C-METHYL-D-ERYTHRITOL KINASE, CHLOROPLASTIC"/>
    <property type="match status" value="1"/>
</dbReference>
<accession>A0A1C2E3B5</accession>
<organism evidence="7 8">
    <name type="scientific">Mesorhizobium hungaricum</name>
    <dbReference type="NCBI Taxonomy" id="1566387"/>
    <lineage>
        <taxon>Bacteria</taxon>
        <taxon>Pseudomonadati</taxon>
        <taxon>Pseudomonadota</taxon>
        <taxon>Alphaproteobacteria</taxon>
        <taxon>Hyphomicrobiales</taxon>
        <taxon>Phyllobacteriaceae</taxon>
        <taxon>Mesorhizobium</taxon>
    </lineage>
</organism>
<dbReference type="Proteomes" id="UP000094412">
    <property type="component" value="Unassembled WGS sequence"/>
</dbReference>
<evidence type="ECO:0000256" key="2">
    <source>
        <dbReference type="ARBA" id="ARBA00022741"/>
    </source>
</evidence>
<dbReference type="SUPFAM" id="SSF54211">
    <property type="entry name" value="Ribosomal protein S5 domain 2-like"/>
    <property type="match status" value="1"/>
</dbReference>
<dbReference type="InterPro" id="IPR012363">
    <property type="entry name" value="PduX"/>
</dbReference>
<dbReference type="RefSeq" id="WP_065997275.1">
    <property type="nucleotide sequence ID" value="NZ_MDEO01000028.1"/>
</dbReference>
<keyword evidence="8" id="KW-1185">Reference proteome</keyword>
<dbReference type="Gene3D" id="3.30.230.10">
    <property type="match status" value="1"/>
</dbReference>
<reference evidence="7 8" key="1">
    <citation type="submission" date="2016-08" db="EMBL/GenBank/DDBJ databases">
        <title>Whole genome sequence of Mesorhizobium sp. strain UASWS1009 isolated from industrial sewage.</title>
        <authorList>
            <person name="Crovadore J."/>
            <person name="Calmin G."/>
            <person name="Chablais R."/>
            <person name="Cochard B."/>
            <person name="Lefort F."/>
        </authorList>
    </citation>
    <scope>NUCLEOTIDE SEQUENCE [LARGE SCALE GENOMIC DNA]</scope>
    <source>
        <strain evidence="7 8">UASWS1009</strain>
    </source>
</reference>
<keyword evidence="1" id="KW-0808">Transferase</keyword>
<dbReference type="InterPro" id="IPR013750">
    <property type="entry name" value="GHMP_kinase_C_dom"/>
</dbReference>
<evidence type="ECO:0000313" key="8">
    <source>
        <dbReference type="Proteomes" id="UP000094412"/>
    </source>
</evidence>
<evidence type="ECO:0000256" key="1">
    <source>
        <dbReference type="ARBA" id="ARBA00022679"/>
    </source>
</evidence>
<keyword evidence="2" id="KW-0547">Nucleotide-binding</keyword>
<proteinExistence type="predicted"/>
<dbReference type="PIRSF" id="PIRSF033887">
    <property type="entry name" value="PduX"/>
    <property type="match status" value="1"/>
</dbReference>
<dbReference type="Pfam" id="PF08544">
    <property type="entry name" value="GHMP_kinases_C"/>
    <property type="match status" value="1"/>
</dbReference>
<dbReference type="GO" id="GO:0050515">
    <property type="term" value="F:4-(cytidine 5'-diphospho)-2-C-methyl-D-erythritol kinase activity"/>
    <property type="evidence" value="ECO:0007669"/>
    <property type="project" value="TreeGrafter"/>
</dbReference>